<dbReference type="AlphaFoldDB" id="A0A4Y7SMX8"/>
<feature type="region of interest" description="Disordered" evidence="1">
    <location>
        <begin position="244"/>
        <end position="291"/>
    </location>
</feature>
<dbReference type="Proteomes" id="UP000298030">
    <property type="component" value="Unassembled WGS sequence"/>
</dbReference>
<organism evidence="2 3">
    <name type="scientific">Coprinellus micaceus</name>
    <name type="common">Glistening ink-cap mushroom</name>
    <name type="synonym">Coprinus micaceus</name>
    <dbReference type="NCBI Taxonomy" id="71717"/>
    <lineage>
        <taxon>Eukaryota</taxon>
        <taxon>Fungi</taxon>
        <taxon>Dikarya</taxon>
        <taxon>Basidiomycota</taxon>
        <taxon>Agaricomycotina</taxon>
        <taxon>Agaricomycetes</taxon>
        <taxon>Agaricomycetidae</taxon>
        <taxon>Agaricales</taxon>
        <taxon>Agaricineae</taxon>
        <taxon>Psathyrellaceae</taxon>
        <taxon>Coprinellus</taxon>
    </lineage>
</organism>
<accession>A0A4Y7SMX8</accession>
<evidence type="ECO:0000256" key="1">
    <source>
        <dbReference type="SAM" id="MobiDB-lite"/>
    </source>
</evidence>
<protein>
    <submittedName>
        <fullName evidence="2">Uncharacterized protein</fullName>
    </submittedName>
</protein>
<sequence>MPYKEVNQESLAKASYRKEGWTVGEPKVSDKRRIQGAWMQDKELVEGVRRSALYVSNECALKADQGRKGLNNTFQIMARNNVAATCQCPHRKTKTALHCGRESDRFAAFFRVPLKYGPPPIGPMLMHEITPTTLSEPTEDSENISLPRVPALILVTSENARDSCDGALAQAQTPNTVGSTAGRARSRRGRNRKGGNCRDKRGPEGSPPRRKRLTGVSLARFLVGQPRPPSDEFDYYYIEPLGTGRSLENEFGPSIRRLEREKEAKEHEKSAEDKRKQSASTTPPTVSGNGE</sequence>
<dbReference type="EMBL" id="QPFP01000088">
    <property type="protein sequence ID" value="TEB22619.1"/>
    <property type="molecule type" value="Genomic_DNA"/>
</dbReference>
<feature type="compositionally biased region" description="Basic and acidic residues" evidence="1">
    <location>
        <begin position="256"/>
        <end position="276"/>
    </location>
</feature>
<keyword evidence="3" id="KW-1185">Reference proteome</keyword>
<evidence type="ECO:0000313" key="2">
    <source>
        <dbReference type="EMBL" id="TEB22619.1"/>
    </source>
</evidence>
<feature type="region of interest" description="Disordered" evidence="1">
    <location>
        <begin position="167"/>
        <end position="213"/>
    </location>
</feature>
<gene>
    <name evidence="2" type="ORF">FA13DRAFT_1715930</name>
</gene>
<feature type="compositionally biased region" description="Basic residues" evidence="1">
    <location>
        <begin position="184"/>
        <end position="195"/>
    </location>
</feature>
<reference evidence="2 3" key="1">
    <citation type="journal article" date="2019" name="Nat. Ecol. Evol.">
        <title>Megaphylogeny resolves global patterns of mushroom evolution.</title>
        <authorList>
            <person name="Varga T."/>
            <person name="Krizsan K."/>
            <person name="Foldi C."/>
            <person name="Dima B."/>
            <person name="Sanchez-Garcia M."/>
            <person name="Sanchez-Ramirez S."/>
            <person name="Szollosi G.J."/>
            <person name="Szarkandi J.G."/>
            <person name="Papp V."/>
            <person name="Albert L."/>
            <person name="Andreopoulos W."/>
            <person name="Angelini C."/>
            <person name="Antonin V."/>
            <person name="Barry K.W."/>
            <person name="Bougher N.L."/>
            <person name="Buchanan P."/>
            <person name="Buyck B."/>
            <person name="Bense V."/>
            <person name="Catcheside P."/>
            <person name="Chovatia M."/>
            <person name="Cooper J."/>
            <person name="Damon W."/>
            <person name="Desjardin D."/>
            <person name="Finy P."/>
            <person name="Geml J."/>
            <person name="Haridas S."/>
            <person name="Hughes K."/>
            <person name="Justo A."/>
            <person name="Karasinski D."/>
            <person name="Kautmanova I."/>
            <person name="Kiss B."/>
            <person name="Kocsube S."/>
            <person name="Kotiranta H."/>
            <person name="LaButti K.M."/>
            <person name="Lechner B.E."/>
            <person name="Liimatainen K."/>
            <person name="Lipzen A."/>
            <person name="Lukacs Z."/>
            <person name="Mihaltcheva S."/>
            <person name="Morgado L.N."/>
            <person name="Niskanen T."/>
            <person name="Noordeloos M.E."/>
            <person name="Ohm R.A."/>
            <person name="Ortiz-Santana B."/>
            <person name="Ovrebo C."/>
            <person name="Racz N."/>
            <person name="Riley R."/>
            <person name="Savchenko A."/>
            <person name="Shiryaev A."/>
            <person name="Soop K."/>
            <person name="Spirin V."/>
            <person name="Szebenyi C."/>
            <person name="Tomsovsky M."/>
            <person name="Tulloss R.E."/>
            <person name="Uehling J."/>
            <person name="Grigoriev I.V."/>
            <person name="Vagvolgyi C."/>
            <person name="Papp T."/>
            <person name="Martin F.M."/>
            <person name="Miettinen O."/>
            <person name="Hibbett D.S."/>
            <person name="Nagy L.G."/>
        </authorList>
    </citation>
    <scope>NUCLEOTIDE SEQUENCE [LARGE SCALE GENOMIC DNA]</scope>
    <source>
        <strain evidence="2 3">FP101781</strain>
    </source>
</reference>
<evidence type="ECO:0000313" key="3">
    <source>
        <dbReference type="Proteomes" id="UP000298030"/>
    </source>
</evidence>
<comment type="caution">
    <text evidence="2">The sequence shown here is derived from an EMBL/GenBank/DDBJ whole genome shotgun (WGS) entry which is preliminary data.</text>
</comment>
<feature type="compositionally biased region" description="Polar residues" evidence="1">
    <location>
        <begin position="278"/>
        <end position="291"/>
    </location>
</feature>
<name>A0A4Y7SMX8_COPMI</name>
<proteinExistence type="predicted"/>